<evidence type="ECO:0000313" key="1">
    <source>
        <dbReference type="EMBL" id="VDM66718.1"/>
    </source>
</evidence>
<name>A0A3P7KDX3_STRVU</name>
<dbReference type="EMBL" id="UYYB01003539">
    <property type="protein sequence ID" value="VDM66718.1"/>
    <property type="molecule type" value="Genomic_DNA"/>
</dbReference>
<dbReference type="Proteomes" id="UP000270094">
    <property type="component" value="Unassembled WGS sequence"/>
</dbReference>
<reference evidence="1 2" key="1">
    <citation type="submission" date="2018-11" db="EMBL/GenBank/DDBJ databases">
        <authorList>
            <consortium name="Pathogen Informatics"/>
        </authorList>
    </citation>
    <scope>NUCLEOTIDE SEQUENCE [LARGE SCALE GENOMIC DNA]</scope>
</reference>
<protein>
    <submittedName>
        <fullName evidence="1">Uncharacterized protein</fullName>
    </submittedName>
</protein>
<accession>A0A3P7KDX3</accession>
<proteinExistence type="predicted"/>
<dbReference type="AlphaFoldDB" id="A0A3P7KDX3"/>
<organism evidence="1 2">
    <name type="scientific">Strongylus vulgaris</name>
    <name type="common">Blood worm</name>
    <dbReference type="NCBI Taxonomy" id="40348"/>
    <lineage>
        <taxon>Eukaryota</taxon>
        <taxon>Metazoa</taxon>
        <taxon>Ecdysozoa</taxon>
        <taxon>Nematoda</taxon>
        <taxon>Chromadorea</taxon>
        <taxon>Rhabditida</taxon>
        <taxon>Rhabditina</taxon>
        <taxon>Rhabditomorpha</taxon>
        <taxon>Strongyloidea</taxon>
        <taxon>Strongylidae</taxon>
        <taxon>Strongylus</taxon>
    </lineage>
</organism>
<evidence type="ECO:0000313" key="2">
    <source>
        <dbReference type="Proteomes" id="UP000270094"/>
    </source>
</evidence>
<gene>
    <name evidence="1" type="ORF">SVUK_LOCUS1716</name>
</gene>
<sequence length="37" mass="4116">MFVGHVTGKRQKISAMTLLKSVSSHPSWSLDSRATDR</sequence>
<keyword evidence="2" id="KW-1185">Reference proteome</keyword>